<dbReference type="PATRIC" id="fig|1391654.3.peg.10290"/>
<dbReference type="InterPro" id="IPR050109">
    <property type="entry name" value="HTH-type_TetR-like_transc_reg"/>
</dbReference>
<keyword evidence="5" id="KW-0804">Transcription</keyword>
<evidence type="ECO:0000313" key="8">
    <source>
        <dbReference type="EMBL" id="AKV03490.1"/>
    </source>
</evidence>
<evidence type="ECO:0000313" key="9">
    <source>
        <dbReference type="Proteomes" id="UP000064967"/>
    </source>
</evidence>
<dbReference type="InterPro" id="IPR036271">
    <property type="entry name" value="Tet_transcr_reg_TetR-rel_C_sf"/>
</dbReference>
<dbReference type="Pfam" id="PF02909">
    <property type="entry name" value="TetR_C_1"/>
    <property type="match status" value="1"/>
</dbReference>
<dbReference type="GO" id="GO:0003700">
    <property type="term" value="F:DNA-binding transcription factor activity"/>
    <property type="evidence" value="ECO:0007669"/>
    <property type="project" value="TreeGrafter"/>
</dbReference>
<dbReference type="PROSITE" id="PS50977">
    <property type="entry name" value="HTH_TETR_2"/>
    <property type="match status" value="1"/>
</dbReference>
<dbReference type="Gene3D" id="1.10.10.60">
    <property type="entry name" value="Homeodomain-like"/>
    <property type="match status" value="1"/>
</dbReference>
<dbReference type="InterPro" id="IPR009057">
    <property type="entry name" value="Homeodomain-like_sf"/>
</dbReference>
<comment type="function">
    <text evidence="1">TetR is the repressor of the tetracycline resistance element; its N-terminal region forms a helix-turn-helix structure and binds DNA. Binding of tetracycline to TetR reduces the repressor affinity for the tetracycline resistance gene (tetA) promoter operator sites.</text>
</comment>
<feature type="DNA-binding region" description="H-T-H motif" evidence="6">
    <location>
        <begin position="29"/>
        <end position="48"/>
    </location>
</feature>
<proteinExistence type="predicted"/>
<dbReference type="InterPro" id="IPR003012">
    <property type="entry name" value="Tet_transcr_reg_TetR"/>
</dbReference>
<evidence type="ECO:0000256" key="6">
    <source>
        <dbReference type="PROSITE-ProRule" id="PRU00335"/>
    </source>
</evidence>
<dbReference type="GO" id="GO:0046677">
    <property type="term" value="P:response to antibiotic"/>
    <property type="evidence" value="ECO:0007669"/>
    <property type="project" value="InterPro"/>
</dbReference>
<evidence type="ECO:0000256" key="4">
    <source>
        <dbReference type="ARBA" id="ARBA00023125"/>
    </source>
</evidence>
<dbReference type="EMBL" id="CP012333">
    <property type="protein sequence ID" value="AKV03490.1"/>
    <property type="molecule type" value="Genomic_DNA"/>
</dbReference>
<dbReference type="PANTHER" id="PTHR30055">
    <property type="entry name" value="HTH-TYPE TRANSCRIPTIONAL REGULATOR RUTR"/>
    <property type="match status" value="1"/>
</dbReference>
<dbReference type="SUPFAM" id="SSF48498">
    <property type="entry name" value="Tetracyclin repressor-like, C-terminal domain"/>
    <property type="match status" value="1"/>
</dbReference>
<dbReference type="Gene3D" id="1.10.357.10">
    <property type="entry name" value="Tetracycline Repressor, domain 2"/>
    <property type="match status" value="1"/>
</dbReference>
<dbReference type="PANTHER" id="PTHR30055:SF151">
    <property type="entry name" value="TRANSCRIPTIONAL REGULATORY PROTEIN"/>
    <property type="match status" value="1"/>
</dbReference>
<gene>
    <name evidence="8" type="ORF">AKJ09_10153</name>
</gene>
<dbReference type="InterPro" id="IPR004111">
    <property type="entry name" value="Repressor_TetR_C"/>
</dbReference>
<accession>A0A0K1QDH7</accession>
<dbReference type="Pfam" id="PF00440">
    <property type="entry name" value="TetR_N"/>
    <property type="match status" value="1"/>
</dbReference>
<keyword evidence="4 6" id="KW-0238">DNA-binding</keyword>
<dbReference type="SUPFAM" id="SSF46689">
    <property type="entry name" value="Homeodomain-like"/>
    <property type="match status" value="1"/>
</dbReference>
<reference evidence="8 9" key="1">
    <citation type="submission" date="2015-08" db="EMBL/GenBank/DDBJ databases">
        <authorList>
            <person name="Babu N.S."/>
            <person name="Beckwith C.J."/>
            <person name="Beseler K.G."/>
            <person name="Brison A."/>
            <person name="Carone J.V."/>
            <person name="Caskin T.P."/>
            <person name="Diamond M."/>
            <person name="Durham M.E."/>
            <person name="Foxe J.M."/>
            <person name="Go M."/>
            <person name="Henderson B.A."/>
            <person name="Jones I.B."/>
            <person name="McGettigan J.A."/>
            <person name="Micheletti S.J."/>
            <person name="Nasrallah M.E."/>
            <person name="Ortiz D."/>
            <person name="Piller C.R."/>
            <person name="Privatt S.R."/>
            <person name="Schneider S.L."/>
            <person name="Sharp S."/>
            <person name="Smith T.C."/>
            <person name="Stanton J.D."/>
            <person name="Ullery H.E."/>
            <person name="Wilson R.J."/>
            <person name="Serrano M.G."/>
            <person name="Buck G."/>
            <person name="Lee V."/>
            <person name="Wang Y."/>
            <person name="Carvalho R."/>
            <person name="Voegtly L."/>
            <person name="Shi R."/>
            <person name="Duckworth R."/>
            <person name="Johnson A."/>
            <person name="Loviza R."/>
            <person name="Walstead R."/>
            <person name="Shah Z."/>
            <person name="Kiflezghi M."/>
            <person name="Wade K."/>
            <person name="Ball S.L."/>
            <person name="Bradley K.W."/>
            <person name="Asai D.J."/>
            <person name="Bowman C.A."/>
            <person name="Russell D.A."/>
            <person name="Pope W.H."/>
            <person name="Jacobs-Sera D."/>
            <person name="Hendrix R.W."/>
            <person name="Hatfull G.F."/>
        </authorList>
    </citation>
    <scope>NUCLEOTIDE SEQUENCE [LARGE SCALE GENOMIC DNA]</scope>
    <source>
        <strain evidence="8 9">DSM 27648</strain>
    </source>
</reference>
<dbReference type="GO" id="GO:0000976">
    <property type="term" value="F:transcription cis-regulatory region binding"/>
    <property type="evidence" value="ECO:0007669"/>
    <property type="project" value="TreeGrafter"/>
</dbReference>
<dbReference type="STRING" id="1391654.AKJ09_10153"/>
<dbReference type="GO" id="GO:0045892">
    <property type="term" value="P:negative regulation of DNA-templated transcription"/>
    <property type="evidence" value="ECO:0007669"/>
    <property type="project" value="InterPro"/>
</dbReference>
<dbReference type="Proteomes" id="UP000064967">
    <property type="component" value="Chromosome"/>
</dbReference>
<dbReference type="KEGG" id="llu:AKJ09_10153"/>
<name>A0A0K1QDH7_9BACT</name>
<sequence>MPRPRSLTLDAIAAAALELVDREGLPALSMRAVASELGVGAMSLYRYVEDRGQLEALMVERVLGAIDVSIPRAASGWRASVVVLVDRARDAIADHPAIVPLLLAHRHTSKSSRSWGEAVLGVLHDAGFSVDARVIGFRSLLSYVLGAVQVEHFGSLGGEGTAALAEPSEEFPRLAETARQARKISVEREFHQGLAVVLDGLERLRASQGPTKAKRD</sequence>
<feature type="domain" description="HTH tetR-type" evidence="7">
    <location>
        <begin position="6"/>
        <end position="66"/>
    </location>
</feature>
<dbReference type="InterPro" id="IPR001647">
    <property type="entry name" value="HTH_TetR"/>
</dbReference>
<evidence type="ECO:0000259" key="7">
    <source>
        <dbReference type="PROSITE" id="PS50977"/>
    </source>
</evidence>
<dbReference type="OrthoDB" id="329481at2"/>
<organism evidence="8 9">
    <name type="scientific">Labilithrix luteola</name>
    <dbReference type="NCBI Taxonomy" id="1391654"/>
    <lineage>
        <taxon>Bacteria</taxon>
        <taxon>Pseudomonadati</taxon>
        <taxon>Myxococcota</taxon>
        <taxon>Polyangia</taxon>
        <taxon>Polyangiales</taxon>
        <taxon>Labilitrichaceae</taxon>
        <taxon>Labilithrix</taxon>
    </lineage>
</organism>
<keyword evidence="9" id="KW-1185">Reference proteome</keyword>
<dbReference type="RefSeq" id="WP_146654253.1">
    <property type="nucleotide sequence ID" value="NZ_CP012333.1"/>
</dbReference>
<evidence type="ECO:0000256" key="1">
    <source>
        <dbReference type="ARBA" id="ARBA00002856"/>
    </source>
</evidence>
<protein>
    <submittedName>
        <fullName evidence="8">Transcriptional regulator, TetR family</fullName>
    </submittedName>
</protein>
<keyword evidence="2" id="KW-0678">Repressor</keyword>
<dbReference type="AlphaFoldDB" id="A0A0K1QDH7"/>
<evidence type="ECO:0000256" key="3">
    <source>
        <dbReference type="ARBA" id="ARBA00023015"/>
    </source>
</evidence>
<keyword evidence="3" id="KW-0805">Transcription regulation</keyword>
<evidence type="ECO:0000256" key="5">
    <source>
        <dbReference type="ARBA" id="ARBA00023163"/>
    </source>
</evidence>
<dbReference type="PRINTS" id="PR00400">
    <property type="entry name" value="TETREPRESSOR"/>
</dbReference>
<evidence type="ECO:0000256" key="2">
    <source>
        <dbReference type="ARBA" id="ARBA00022491"/>
    </source>
</evidence>